<dbReference type="EMBL" id="RBAH01000001">
    <property type="protein sequence ID" value="RKN86463.1"/>
    <property type="molecule type" value="Genomic_DNA"/>
</dbReference>
<organism evidence="1 2">
    <name type="scientific">Paenibacillus ginsengarvi</name>
    <dbReference type="NCBI Taxonomy" id="400777"/>
    <lineage>
        <taxon>Bacteria</taxon>
        <taxon>Bacillati</taxon>
        <taxon>Bacillota</taxon>
        <taxon>Bacilli</taxon>
        <taxon>Bacillales</taxon>
        <taxon>Paenibacillaceae</taxon>
        <taxon>Paenibacillus</taxon>
    </lineage>
</organism>
<protein>
    <submittedName>
        <fullName evidence="1">Uncharacterized protein</fullName>
    </submittedName>
</protein>
<gene>
    <name evidence="1" type="ORF">D7M11_00380</name>
</gene>
<evidence type="ECO:0000313" key="2">
    <source>
        <dbReference type="Proteomes" id="UP000282311"/>
    </source>
</evidence>
<dbReference type="OrthoDB" id="1683573at2"/>
<sequence>MILYTSVPIETVMEGFEDKQPERSEVTVNGILMQIELVAPYQGKIVRLYSPDPMNYLNPDYAPGKIIEFKPV</sequence>
<dbReference type="RefSeq" id="WP_120745169.1">
    <property type="nucleotide sequence ID" value="NZ_RBAH01000001.1"/>
</dbReference>
<evidence type="ECO:0000313" key="1">
    <source>
        <dbReference type="EMBL" id="RKN86463.1"/>
    </source>
</evidence>
<dbReference type="Pfam" id="PF14035">
    <property type="entry name" value="YlzJ"/>
    <property type="match status" value="1"/>
</dbReference>
<dbReference type="InterPro" id="IPR025619">
    <property type="entry name" value="YlzJ"/>
</dbReference>
<dbReference type="Proteomes" id="UP000282311">
    <property type="component" value="Unassembled WGS sequence"/>
</dbReference>
<comment type="caution">
    <text evidence="1">The sequence shown here is derived from an EMBL/GenBank/DDBJ whole genome shotgun (WGS) entry which is preliminary data.</text>
</comment>
<keyword evidence="2" id="KW-1185">Reference proteome</keyword>
<accession>A0A3B0CM42</accession>
<proteinExistence type="predicted"/>
<name>A0A3B0CM42_9BACL</name>
<dbReference type="AlphaFoldDB" id="A0A3B0CM42"/>
<reference evidence="1 2" key="1">
    <citation type="journal article" date="2007" name="Int. J. Syst. Evol. Microbiol.">
        <title>Paenibacillus ginsengarvi sp. nov., isolated from soil from ginseng cultivation.</title>
        <authorList>
            <person name="Yoon M.H."/>
            <person name="Ten L.N."/>
            <person name="Im W.T."/>
        </authorList>
    </citation>
    <scope>NUCLEOTIDE SEQUENCE [LARGE SCALE GENOMIC DNA]</scope>
    <source>
        <strain evidence="1 2">KCTC 13059</strain>
    </source>
</reference>